<dbReference type="CDD" id="cd07989">
    <property type="entry name" value="LPLAT_AGPAT-like"/>
    <property type="match status" value="1"/>
</dbReference>
<sequence>MLYDILVNIAYILFSVIFRFKVIGKENIPLDGKLIVCSNHKNNLDPVIISIFFSRQICWMAKKEIFNNKLINFIARKVGAFPVNRDEVDIGAVKNALKILKEDRVLGIFPEGTRVKKMDLNNAKSGVSLLAIKSKSPVLPIYIESNYKLFSKIIIHIGEPLYLYKDIEGKLTPEQYSDLSKHILSQIYSLKYEGGK</sequence>
<dbReference type="EMBL" id="LTDM01000001">
    <property type="protein sequence ID" value="OLS03960.1"/>
    <property type="molecule type" value="Genomic_DNA"/>
</dbReference>
<comment type="catalytic activity">
    <reaction evidence="4">
        <text>a 1-acyl-sn-glycero-3-phosphate + an acyl-CoA = a 1,2-diacyl-sn-glycero-3-phosphate + CoA</text>
        <dbReference type="Rhea" id="RHEA:19709"/>
        <dbReference type="ChEBI" id="CHEBI:57287"/>
        <dbReference type="ChEBI" id="CHEBI:57970"/>
        <dbReference type="ChEBI" id="CHEBI:58342"/>
        <dbReference type="ChEBI" id="CHEBI:58608"/>
        <dbReference type="EC" id="2.3.1.51"/>
    </reaction>
</comment>
<keyword evidence="3 4" id="KW-0012">Acyltransferase</keyword>
<dbReference type="Proteomes" id="UP000186112">
    <property type="component" value="Unassembled WGS sequence"/>
</dbReference>
<keyword evidence="7" id="KW-1185">Reference proteome</keyword>
<keyword evidence="4" id="KW-0444">Lipid biosynthesis</keyword>
<comment type="domain">
    <text evidence="4">The HXXXXD motif is essential for acyltransferase activity and may constitute the binding site for the phosphate moiety of the glycerol-3-phosphate.</text>
</comment>
<dbReference type="SUPFAM" id="SSF69593">
    <property type="entry name" value="Glycerol-3-phosphate (1)-acyltransferase"/>
    <property type="match status" value="1"/>
</dbReference>
<keyword evidence="4" id="KW-1208">Phospholipid metabolism</keyword>
<keyword evidence="4" id="KW-0443">Lipid metabolism</keyword>
<dbReference type="PANTHER" id="PTHR10434">
    <property type="entry name" value="1-ACYL-SN-GLYCEROL-3-PHOSPHATE ACYLTRANSFERASE"/>
    <property type="match status" value="1"/>
</dbReference>
<dbReference type="Pfam" id="PF01553">
    <property type="entry name" value="Acyltransferase"/>
    <property type="match status" value="1"/>
</dbReference>
<proteinExistence type="inferred from homology"/>
<comment type="similarity">
    <text evidence="1 4">Belongs to the 1-acyl-sn-glycerol-3-phosphate acyltransferase family.</text>
</comment>
<evidence type="ECO:0000256" key="1">
    <source>
        <dbReference type="ARBA" id="ARBA00008655"/>
    </source>
</evidence>
<feature type="domain" description="Phospholipid/glycerol acyltransferase" evidence="5">
    <location>
        <begin position="34"/>
        <end position="146"/>
    </location>
</feature>
<dbReference type="InterPro" id="IPR004552">
    <property type="entry name" value="AGP_acyltrans"/>
</dbReference>
<evidence type="ECO:0000259" key="5">
    <source>
        <dbReference type="SMART" id="SM00563"/>
    </source>
</evidence>
<comment type="caution">
    <text evidence="6">The sequence shown here is derived from an EMBL/GenBank/DDBJ whole genome shotgun (WGS) entry which is preliminary data.</text>
</comment>
<dbReference type="GO" id="GO:0016020">
    <property type="term" value="C:membrane"/>
    <property type="evidence" value="ECO:0007669"/>
    <property type="project" value="InterPro"/>
</dbReference>
<evidence type="ECO:0000256" key="2">
    <source>
        <dbReference type="ARBA" id="ARBA00022679"/>
    </source>
</evidence>
<gene>
    <name evidence="6" type="primary">plsC</name>
    <name evidence="6" type="ORF">TICRE_00870</name>
</gene>
<dbReference type="PANTHER" id="PTHR10434:SF11">
    <property type="entry name" value="1-ACYL-SN-GLYCEROL-3-PHOSPHATE ACYLTRANSFERASE"/>
    <property type="match status" value="1"/>
</dbReference>
<accession>A0A1U7M9N9</accession>
<dbReference type="SMART" id="SM00563">
    <property type="entry name" value="PlsC"/>
    <property type="match status" value="1"/>
</dbReference>
<dbReference type="AlphaFoldDB" id="A0A1U7M9N9"/>
<dbReference type="GO" id="GO:0006654">
    <property type="term" value="P:phosphatidic acid biosynthetic process"/>
    <property type="evidence" value="ECO:0007669"/>
    <property type="project" value="TreeGrafter"/>
</dbReference>
<dbReference type="RefSeq" id="WP_075724061.1">
    <property type="nucleotide sequence ID" value="NZ_LTDM01000001.1"/>
</dbReference>
<dbReference type="EC" id="2.3.1.51" evidence="4"/>
<name>A0A1U7M9N9_TISCR</name>
<dbReference type="GO" id="GO:0003841">
    <property type="term" value="F:1-acylglycerol-3-phosphate O-acyltransferase activity"/>
    <property type="evidence" value="ECO:0007669"/>
    <property type="project" value="UniProtKB-UniRule"/>
</dbReference>
<evidence type="ECO:0000313" key="7">
    <source>
        <dbReference type="Proteomes" id="UP000186112"/>
    </source>
</evidence>
<protein>
    <recommendedName>
        <fullName evidence="4">1-acyl-sn-glycerol-3-phosphate acyltransferase</fullName>
        <ecNumber evidence="4">2.3.1.51</ecNumber>
    </recommendedName>
</protein>
<keyword evidence="2 4" id="KW-0808">Transferase</keyword>
<keyword evidence="4" id="KW-0594">Phospholipid biosynthesis</keyword>
<evidence type="ECO:0000256" key="4">
    <source>
        <dbReference type="RuleBase" id="RU361267"/>
    </source>
</evidence>
<evidence type="ECO:0000256" key="3">
    <source>
        <dbReference type="ARBA" id="ARBA00023315"/>
    </source>
</evidence>
<reference evidence="6 7" key="1">
    <citation type="submission" date="2016-02" db="EMBL/GenBank/DDBJ databases">
        <title>Genome sequence of Tissierella creatinophila DSM 6911.</title>
        <authorList>
            <person name="Poehlein A."/>
            <person name="Daniel R."/>
        </authorList>
    </citation>
    <scope>NUCLEOTIDE SEQUENCE [LARGE SCALE GENOMIC DNA]</scope>
    <source>
        <strain evidence="6 7">DSM 6911</strain>
    </source>
</reference>
<evidence type="ECO:0000313" key="6">
    <source>
        <dbReference type="EMBL" id="OLS03960.1"/>
    </source>
</evidence>
<dbReference type="NCBIfam" id="TIGR00530">
    <property type="entry name" value="AGP_acyltrn"/>
    <property type="match status" value="1"/>
</dbReference>
<organism evidence="6 7">
    <name type="scientific">Tissierella creatinophila DSM 6911</name>
    <dbReference type="NCBI Taxonomy" id="1123403"/>
    <lineage>
        <taxon>Bacteria</taxon>
        <taxon>Bacillati</taxon>
        <taxon>Bacillota</taxon>
        <taxon>Tissierellia</taxon>
        <taxon>Tissierellales</taxon>
        <taxon>Tissierellaceae</taxon>
        <taxon>Tissierella</taxon>
    </lineage>
</organism>
<dbReference type="InterPro" id="IPR002123">
    <property type="entry name" value="Plipid/glycerol_acylTrfase"/>
</dbReference>